<evidence type="ECO:0000313" key="2">
    <source>
        <dbReference type="Proteomes" id="UP000238322"/>
    </source>
</evidence>
<dbReference type="Pfam" id="PF02635">
    <property type="entry name" value="DsrE"/>
    <property type="match status" value="1"/>
</dbReference>
<accession>A0A2S8FZ28</accession>
<proteinExistence type="predicted"/>
<dbReference type="OrthoDB" id="9812053at2"/>
<reference evidence="1 2" key="1">
    <citation type="submission" date="2018-02" db="EMBL/GenBank/DDBJ databases">
        <title>Comparative genomes isolates from brazilian mangrove.</title>
        <authorList>
            <person name="Araujo J.E."/>
            <person name="Taketani R.G."/>
            <person name="Silva M.C.P."/>
            <person name="Loureco M.V."/>
            <person name="Andreote F.D."/>
        </authorList>
    </citation>
    <scope>NUCLEOTIDE SEQUENCE [LARGE SCALE GENOMIC DNA]</scope>
    <source>
        <strain evidence="1 2">Hex-1 MGV</strain>
    </source>
</reference>
<protein>
    <submittedName>
        <fullName evidence="1">Uncharacterized protein</fullName>
    </submittedName>
</protein>
<sequence>MSDAAQNVVVILTVGKSDNGKNATLAFSCGLSALAMGYSASVFLTSDGAVWGYRGSAAGITVQAFPPLTDLIQQFQEDGGRIILCSVCHRTCSIGSPEDMPTSEKLPGTEVGGFATIIELAVNGTSITF</sequence>
<dbReference type="InterPro" id="IPR027396">
    <property type="entry name" value="DsrEFH-like"/>
</dbReference>
<dbReference type="InterPro" id="IPR003787">
    <property type="entry name" value="Sulphur_relay_DsrE/F-like"/>
</dbReference>
<gene>
    <name evidence="1" type="ORF">C5Y83_05740</name>
</gene>
<dbReference type="EMBL" id="PUHY01000005">
    <property type="protein sequence ID" value="PQO37445.1"/>
    <property type="molecule type" value="Genomic_DNA"/>
</dbReference>
<evidence type="ECO:0000313" key="1">
    <source>
        <dbReference type="EMBL" id="PQO37445.1"/>
    </source>
</evidence>
<comment type="caution">
    <text evidence="1">The sequence shown here is derived from an EMBL/GenBank/DDBJ whole genome shotgun (WGS) entry which is preliminary data.</text>
</comment>
<dbReference type="RefSeq" id="WP_105328694.1">
    <property type="nucleotide sequence ID" value="NZ_PUHY01000005.1"/>
</dbReference>
<name>A0A2S8FZ28_9BACT</name>
<dbReference type="Gene3D" id="3.40.1260.10">
    <property type="entry name" value="DsrEFH-like"/>
    <property type="match status" value="1"/>
</dbReference>
<organism evidence="1 2">
    <name type="scientific">Blastopirellula marina</name>
    <dbReference type="NCBI Taxonomy" id="124"/>
    <lineage>
        <taxon>Bacteria</taxon>
        <taxon>Pseudomonadati</taxon>
        <taxon>Planctomycetota</taxon>
        <taxon>Planctomycetia</taxon>
        <taxon>Pirellulales</taxon>
        <taxon>Pirellulaceae</taxon>
        <taxon>Blastopirellula</taxon>
    </lineage>
</organism>
<dbReference type="SUPFAM" id="SSF75169">
    <property type="entry name" value="DsrEFH-like"/>
    <property type="match status" value="1"/>
</dbReference>
<dbReference type="Proteomes" id="UP000238322">
    <property type="component" value="Unassembled WGS sequence"/>
</dbReference>
<dbReference type="AlphaFoldDB" id="A0A2S8FZ28"/>